<evidence type="ECO:0000313" key="6">
    <source>
        <dbReference type="Proteomes" id="UP000198658"/>
    </source>
</evidence>
<dbReference type="PANTHER" id="PTHR34512">
    <property type="entry name" value="CELL SURFACE PROTEIN"/>
    <property type="match status" value="1"/>
</dbReference>
<dbReference type="Proteomes" id="UP000198658">
    <property type="component" value="Unassembled WGS sequence"/>
</dbReference>
<dbReference type="GO" id="GO:0005509">
    <property type="term" value="F:calcium ion binding"/>
    <property type="evidence" value="ECO:0007669"/>
    <property type="project" value="InterPro"/>
</dbReference>
<protein>
    <submittedName>
        <fullName evidence="5">Outer membrane protein assembly factor BamB, contains PQQ-like beta-propeller repeat</fullName>
    </submittedName>
</protein>
<dbReference type="Gene3D" id="2.60.40.2810">
    <property type="match status" value="1"/>
</dbReference>
<feature type="compositionally biased region" description="Low complexity" evidence="1">
    <location>
        <begin position="1163"/>
        <end position="1178"/>
    </location>
</feature>
<accession>A0A1H3YK22</accession>
<dbReference type="Gene3D" id="2.130.10.10">
    <property type="entry name" value="YVTN repeat-like/Quinoprotein amine dehydrogenase"/>
    <property type="match status" value="1"/>
</dbReference>
<reference evidence="6" key="1">
    <citation type="submission" date="2016-10" db="EMBL/GenBank/DDBJ databases">
        <authorList>
            <person name="Varghese N."/>
            <person name="Submissions S."/>
        </authorList>
    </citation>
    <scope>NUCLEOTIDE SEQUENCE [LARGE SCALE GENOMIC DNA]</scope>
    <source>
        <strain evidence="6">CGMCC 1.10657</strain>
    </source>
</reference>
<evidence type="ECO:0000259" key="4">
    <source>
        <dbReference type="Pfam" id="PF13360"/>
    </source>
</evidence>
<keyword evidence="2" id="KW-0812">Transmembrane</keyword>
<dbReference type="InterPro" id="IPR011047">
    <property type="entry name" value="Quinoprotein_ADH-like_sf"/>
</dbReference>
<dbReference type="InterPro" id="IPR028974">
    <property type="entry name" value="TSP_type-3_rpt"/>
</dbReference>
<dbReference type="SUPFAM" id="SSF103647">
    <property type="entry name" value="TSP type-3 repeat"/>
    <property type="match status" value="1"/>
</dbReference>
<feature type="domain" description="Pyrrolo-quinoline quinone repeat" evidence="4">
    <location>
        <begin position="364"/>
        <end position="424"/>
    </location>
</feature>
<feature type="region of interest" description="Disordered" evidence="1">
    <location>
        <begin position="1152"/>
        <end position="1191"/>
    </location>
</feature>
<dbReference type="STRING" id="658218.SAMN05216562_1786"/>
<feature type="signal peptide" evidence="3">
    <location>
        <begin position="1"/>
        <end position="25"/>
    </location>
</feature>
<dbReference type="EMBL" id="FNQO01000002">
    <property type="protein sequence ID" value="SEA11288.1"/>
    <property type="molecule type" value="Genomic_DNA"/>
</dbReference>
<keyword evidence="2" id="KW-0472">Membrane</keyword>
<keyword evidence="6" id="KW-1185">Reference proteome</keyword>
<dbReference type="PANTHER" id="PTHR34512:SF30">
    <property type="entry name" value="OUTER MEMBRANE PROTEIN ASSEMBLY FACTOR BAMB"/>
    <property type="match status" value="1"/>
</dbReference>
<feature type="transmembrane region" description="Helical" evidence="2">
    <location>
        <begin position="1194"/>
        <end position="1211"/>
    </location>
</feature>
<keyword evidence="2" id="KW-1133">Transmembrane helix</keyword>
<dbReference type="InterPro" id="IPR015943">
    <property type="entry name" value="WD40/YVTN_repeat-like_dom_sf"/>
</dbReference>
<dbReference type="Pfam" id="PF17963">
    <property type="entry name" value="Big_9"/>
    <property type="match status" value="1"/>
</dbReference>
<dbReference type="InterPro" id="IPR002372">
    <property type="entry name" value="PQQ_rpt_dom"/>
</dbReference>
<sequence>MDRARPCIARYLMVCLLSCTAQTFAAVPKAEFDLYRMVAGDSYQANAAHGWLANDVDGDGDELSVTEVSRLPEHGELSWQSDGSFIYTPQPGFSGNDRIYYQLSDSNGERSKGLVVFHVTPSAKFLLGGDWSGAGNGSGHTSYQPGFLWDKSPELLWQYDGGSDESYYLPPAVADGQIFLSTAFWKPGEIPQRQYGLTSRSLRTGELLWQAPITSGEQITPPSSEAGHVFVQRRRDADNGEVVGIKVGEGSVHWASAYPQPYLKDADDLPPPTPAEDAVWVPGSFWRNYFGFDKKEGHEIFSYIFSTDELAFQLAPTLMNGRLYVGEGDLIKEYDASSRMPLRALELNRIGVGSAITANDIYASDGSLFVLGPAELIAIDAEKLQVRWRIPLDRPSALAVAHDLLYVVHERTVSMINALDGSVVSSIPDFNTGFDKPAMIVSDSSLIVAAYLAIHVFDRFSLEEEFFIDSQGPAIALADGVLVTANGDLRAYRVSDSGVSSAEKPEVVSVPEQLVMDMSENRVLNLREIFSHSSAGLNYVVELAYKNGLLTSSVEGDLLTLSASDFPGEQQVTVRAHLNGYSEQVQFDVLVQNPEVVIEIYDVNGGPVVPGDTVTGEIHGKVTVRNKRGQHAQFYKNFMVLHTHEHGHMVNEEVWLREFTLDTSEFFDGENLISVHVHPMSMPGERFTTNFDVGVFRLVTSNNNPAPNGDFKLPRAELMEGSLELNASTLFPGHAVSSGFRDFRVFDDIDEIYIDGNSFHGEAQVIAHLGASVLGRKHYFFDSYGGFPSPATDYRKMFESVHLVNFQQPQAINSKVVYFFSDGAGRANYGFHALEIPALPEEDLEAFSRQMPEVDFLNLQQGDHLFIGEEQFFRVQVRVKMAEKFSEIFHQVVIWVGNQPMYSAGVDPDWLSCNVPEGSDTYIAELLIPAVKVEQLAQARQKGVGTGAFAVWSELSPGTLGPSLPVREHVHLSSLRTSANAEDPDDYDRDGIVNDLDNCPYLSNSQQQDSNEDGQGDLCYGFPLEIFDDTQNGKRLVGGMSSGRHQRSLYVQVPDSEYEGTCADRNYSLWPPLEVSDESELAAIAADLNLDLGTIEATHGRLQVTLNGQPLHFYGTDFSIQDTIGQGVGRWKLAVLNEGLTEDEVGDVTADVGGATDDGGGATNNVGGATASGSTSGSERTSENSAKRSGGGSIDPATLLLILLAMALNFFRRYAR</sequence>
<feature type="chain" id="PRO_5011771061" evidence="3">
    <location>
        <begin position="26"/>
        <end position="1216"/>
    </location>
</feature>
<evidence type="ECO:0000256" key="1">
    <source>
        <dbReference type="SAM" id="MobiDB-lite"/>
    </source>
</evidence>
<dbReference type="Pfam" id="PF13360">
    <property type="entry name" value="PQQ_2"/>
    <property type="match status" value="1"/>
</dbReference>
<gene>
    <name evidence="5" type="ORF">SAMN05216562_1786</name>
</gene>
<dbReference type="SUPFAM" id="SSF50998">
    <property type="entry name" value="Quinoprotein alcohol dehydrogenase-like"/>
    <property type="match status" value="1"/>
</dbReference>
<evidence type="ECO:0000256" key="2">
    <source>
        <dbReference type="SAM" id="Phobius"/>
    </source>
</evidence>
<organism evidence="5 6">
    <name type="scientific">Microbulbifer marinus</name>
    <dbReference type="NCBI Taxonomy" id="658218"/>
    <lineage>
        <taxon>Bacteria</taxon>
        <taxon>Pseudomonadati</taxon>
        <taxon>Pseudomonadota</taxon>
        <taxon>Gammaproteobacteria</taxon>
        <taxon>Cellvibrionales</taxon>
        <taxon>Microbulbiferaceae</taxon>
        <taxon>Microbulbifer</taxon>
    </lineage>
</organism>
<keyword evidence="3" id="KW-0732">Signal</keyword>
<proteinExistence type="predicted"/>
<evidence type="ECO:0000256" key="3">
    <source>
        <dbReference type="SAM" id="SignalP"/>
    </source>
</evidence>
<name>A0A1H3YK22_9GAMM</name>
<dbReference type="RefSeq" id="WP_170833173.1">
    <property type="nucleotide sequence ID" value="NZ_FNQO01000002.1"/>
</dbReference>
<evidence type="ECO:0000313" key="5">
    <source>
        <dbReference type="EMBL" id="SEA11288.1"/>
    </source>
</evidence>
<dbReference type="AlphaFoldDB" id="A0A1H3YK22"/>
<dbReference type="Gene3D" id="4.10.1080.10">
    <property type="entry name" value="TSP type-3 repeat"/>
    <property type="match status" value="1"/>
</dbReference>